<evidence type="ECO:0000256" key="3">
    <source>
        <dbReference type="ARBA" id="ARBA00012438"/>
    </source>
</evidence>
<comment type="catalytic activity">
    <reaction evidence="1">
        <text>ATP + protein L-histidine = ADP + protein N-phospho-L-histidine.</text>
        <dbReference type="EC" id="2.7.13.3"/>
    </reaction>
</comment>
<dbReference type="InterPro" id="IPR003661">
    <property type="entry name" value="HisK_dim/P_dom"/>
</dbReference>
<dbReference type="Gene3D" id="3.30.565.10">
    <property type="entry name" value="Histidine kinase-like ATPase, C-terminal domain"/>
    <property type="match status" value="1"/>
</dbReference>
<evidence type="ECO:0000256" key="9">
    <source>
        <dbReference type="ARBA" id="ARBA00023012"/>
    </source>
</evidence>
<keyword evidence="10 11" id="KW-0472">Membrane</keyword>
<evidence type="ECO:0000256" key="6">
    <source>
        <dbReference type="ARBA" id="ARBA00022692"/>
    </source>
</evidence>
<dbReference type="FunFam" id="1.10.287.130:FF:000001">
    <property type="entry name" value="Two-component sensor histidine kinase"/>
    <property type="match status" value="1"/>
</dbReference>
<evidence type="ECO:0000259" key="13">
    <source>
        <dbReference type="PROSITE" id="PS50885"/>
    </source>
</evidence>
<dbReference type="SMART" id="SM00387">
    <property type="entry name" value="HATPase_c"/>
    <property type="match status" value="1"/>
</dbReference>
<dbReference type="CDD" id="cd06225">
    <property type="entry name" value="HAMP"/>
    <property type="match status" value="1"/>
</dbReference>
<keyword evidence="8 11" id="KW-1133">Transmembrane helix</keyword>
<keyword evidence="4" id="KW-0597">Phosphoprotein</keyword>
<gene>
    <name evidence="14" type="ORF">EPA93_40690</name>
</gene>
<evidence type="ECO:0000256" key="2">
    <source>
        <dbReference type="ARBA" id="ARBA00004370"/>
    </source>
</evidence>
<evidence type="ECO:0000256" key="4">
    <source>
        <dbReference type="ARBA" id="ARBA00022553"/>
    </source>
</evidence>
<dbReference type="GO" id="GO:0005886">
    <property type="term" value="C:plasma membrane"/>
    <property type="evidence" value="ECO:0007669"/>
    <property type="project" value="TreeGrafter"/>
</dbReference>
<feature type="transmembrane region" description="Helical" evidence="11">
    <location>
        <begin position="21"/>
        <end position="43"/>
    </location>
</feature>
<dbReference type="PROSITE" id="PS50885">
    <property type="entry name" value="HAMP"/>
    <property type="match status" value="1"/>
</dbReference>
<dbReference type="SUPFAM" id="SSF47384">
    <property type="entry name" value="Homodimeric domain of signal transducing histidine kinase"/>
    <property type="match status" value="1"/>
</dbReference>
<dbReference type="PANTHER" id="PTHR45436">
    <property type="entry name" value="SENSOR HISTIDINE KINASE YKOH"/>
    <property type="match status" value="1"/>
</dbReference>
<dbReference type="EMBL" id="CP035758">
    <property type="protein sequence ID" value="QBD81962.1"/>
    <property type="molecule type" value="Genomic_DNA"/>
</dbReference>
<dbReference type="InterPro" id="IPR005467">
    <property type="entry name" value="His_kinase_dom"/>
</dbReference>
<dbReference type="CDD" id="cd00082">
    <property type="entry name" value="HisKA"/>
    <property type="match status" value="1"/>
</dbReference>
<evidence type="ECO:0000256" key="8">
    <source>
        <dbReference type="ARBA" id="ARBA00022989"/>
    </source>
</evidence>
<dbReference type="InterPro" id="IPR004358">
    <property type="entry name" value="Sig_transdc_His_kin-like_C"/>
</dbReference>
<dbReference type="OrthoDB" id="9786919at2"/>
<evidence type="ECO:0000256" key="7">
    <source>
        <dbReference type="ARBA" id="ARBA00022777"/>
    </source>
</evidence>
<dbReference type="Gene3D" id="6.10.340.10">
    <property type="match status" value="1"/>
</dbReference>
<dbReference type="GO" id="GO:0000155">
    <property type="term" value="F:phosphorelay sensor kinase activity"/>
    <property type="evidence" value="ECO:0007669"/>
    <property type="project" value="InterPro"/>
</dbReference>
<evidence type="ECO:0000256" key="5">
    <source>
        <dbReference type="ARBA" id="ARBA00022679"/>
    </source>
</evidence>
<evidence type="ECO:0000256" key="10">
    <source>
        <dbReference type="ARBA" id="ARBA00023136"/>
    </source>
</evidence>
<feature type="transmembrane region" description="Helical" evidence="11">
    <location>
        <begin position="201"/>
        <end position="224"/>
    </location>
</feature>
<dbReference type="SUPFAM" id="SSF158472">
    <property type="entry name" value="HAMP domain-like"/>
    <property type="match status" value="1"/>
</dbReference>
<evidence type="ECO:0000313" key="15">
    <source>
        <dbReference type="Proteomes" id="UP000290365"/>
    </source>
</evidence>
<feature type="domain" description="Histidine kinase" evidence="12">
    <location>
        <begin position="286"/>
        <end position="502"/>
    </location>
</feature>
<dbReference type="PRINTS" id="PR00344">
    <property type="entry name" value="BCTRLSENSOR"/>
</dbReference>
<dbReference type="EC" id="2.7.13.3" evidence="3"/>
<dbReference type="Pfam" id="PF00512">
    <property type="entry name" value="HisKA"/>
    <property type="match status" value="1"/>
</dbReference>
<dbReference type="RefSeq" id="WP_129893023.1">
    <property type="nucleotide sequence ID" value="NZ_CP035758.1"/>
</dbReference>
<keyword evidence="5" id="KW-0808">Transferase</keyword>
<keyword evidence="15" id="KW-1185">Reference proteome</keyword>
<dbReference type="CDD" id="cd00075">
    <property type="entry name" value="HATPase"/>
    <property type="match status" value="1"/>
</dbReference>
<dbReference type="InterPro" id="IPR003594">
    <property type="entry name" value="HATPase_dom"/>
</dbReference>
<dbReference type="SMART" id="SM00388">
    <property type="entry name" value="HisKA"/>
    <property type="match status" value="1"/>
</dbReference>
<evidence type="ECO:0000259" key="12">
    <source>
        <dbReference type="PROSITE" id="PS50109"/>
    </source>
</evidence>
<reference evidence="14 15" key="1">
    <citation type="submission" date="2019-01" db="EMBL/GenBank/DDBJ databases">
        <title>Ktedonosporobacter rubrisoli SCAWS-G2.</title>
        <authorList>
            <person name="Huang Y."/>
            <person name="Yan B."/>
        </authorList>
    </citation>
    <scope>NUCLEOTIDE SEQUENCE [LARGE SCALE GENOMIC DNA]</scope>
    <source>
        <strain evidence="14 15">SCAWS-G2</strain>
    </source>
</reference>
<dbReference type="InterPro" id="IPR036890">
    <property type="entry name" value="HATPase_C_sf"/>
</dbReference>
<dbReference type="KEGG" id="kbs:EPA93_40690"/>
<evidence type="ECO:0000256" key="1">
    <source>
        <dbReference type="ARBA" id="ARBA00000085"/>
    </source>
</evidence>
<dbReference type="Pfam" id="PF00672">
    <property type="entry name" value="HAMP"/>
    <property type="match status" value="1"/>
</dbReference>
<dbReference type="AlphaFoldDB" id="A0A4P6K247"/>
<keyword evidence="7 14" id="KW-0418">Kinase</keyword>
<dbReference type="FunFam" id="3.30.565.10:FF:000006">
    <property type="entry name" value="Sensor histidine kinase WalK"/>
    <property type="match status" value="1"/>
</dbReference>
<evidence type="ECO:0000256" key="11">
    <source>
        <dbReference type="SAM" id="Phobius"/>
    </source>
</evidence>
<dbReference type="InterPro" id="IPR050428">
    <property type="entry name" value="TCS_sensor_his_kinase"/>
</dbReference>
<dbReference type="Gene3D" id="1.10.287.130">
    <property type="match status" value="1"/>
</dbReference>
<name>A0A4P6K247_KTERU</name>
<comment type="subcellular location">
    <subcellularLocation>
        <location evidence="2">Membrane</location>
    </subcellularLocation>
</comment>
<accession>A0A4P6K247</accession>
<proteinExistence type="predicted"/>
<evidence type="ECO:0000313" key="14">
    <source>
        <dbReference type="EMBL" id="QBD81962.1"/>
    </source>
</evidence>
<keyword evidence="9" id="KW-0902">Two-component regulatory system</keyword>
<dbReference type="PANTHER" id="PTHR45436:SF5">
    <property type="entry name" value="SENSOR HISTIDINE KINASE TRCS"/>
    <property type="match status" value="1"/>
</dbReference>
<dbReference type="PROSITE" id="PS50109">
    <property type="entry name" value="HIS_KIN"/>
    <property type="match status" value="1"/>
</dbReference>
<dbReference type="SMART" id="SM00304">
    <property type="entry name" value="HAMP"/>
    <property type="match status" value="1"/>
</dbReference>
<dbReference type="InterPro" id="IPR036097">
    <property type="entry name" value="HisK_dim/P_sf"/>
</dbReference>
<feature type="domain" description="HAMP" evidence="13">
    <location>
        <begin position="225"/>
        <end position="278"/>
    </location>
</feature>
<sequence length="511" mass="56559">MLQRLLRMRSISPPGIRVQLALWYTIVSAGLLLIFSIAFYTTLQNMLASSFDTELKMRAQQAADAVTFKNGHLTVYNIMDEVRELDANAVILEGTDDADDQVDTDHSMLQYIPHHDTPIFVKIFDTQGKILYQTSTFKGLKTPTESLDLPLHGAPWQGTANDPKGQPIRVYSTMLVSQNHIVGVVQIGQSLAPLDDMLRRILIGFLIICPLILLLSAFGSYWLAGRAFRPIQRLANTAREIGAKDLHQRVSVPLARDEVRDLAVIFNRMIERLERAFAQQRRFVADASHELRTPVAVIRNMTEVALAQPDGQEDYGLVLQEVNAESERLGRLINDLLALARADEGHVKLDHDPVRLDLLTADVVASMETLATERNIEISTRRLDPATVLGDAARLIQVIMSLVDNALIYTNRGGQIFLSVETCGSHVHIIVQDTGIGIAKKDLDHIFERFYRADPARSKAVGGSGLGLALVEWMVHAHKGIVTVESQPGKGSTFIVTLPSTVASKEEVLVS</sequence>
<dbReference type="Proteomes" id="UP000290365">
    <property type="component" value="Chromosome"/>
</dbReference>
<dbReference type="SUPFAM" id="SSF55874">
    <property type="entry name" value="ATPase domain of HSP90 chaperone/DNA topoisomerase II/histidine kinase"/>
    <property type="match status" value="1"/>
</dbReference>
<dbReference type="InterPro" id="IPR003660">
    <property type="entry name" value="HAMP_dom"/>
</dbReference>
<protein>
    <recommendedName>
        <fullName evidence="3">histidine kinase</fullName>
        <ecNumber evidence="3">2.7.13.3</ecNumber>
    </recommendedName>
</protein>
<dbReference type="Pfam" id="PF02518">
    <property type="entry name" value="HATPase_c"/>
    <property type="match status" value="1"/>
</dbReference>
<organism evidence="14 15">
    <name type="scientific">Ktedonosporobacter rubrisoli</name>
    <dbReference type="NCBI Taxonomy" id="2509675"/>
    <lineage>
        <taxon>Bacteria</taxon>
        <taxon>Bacillati</taxon>
        <taxon>Chloroflexota</taxon>
        <taxon>Ktedonobacteria</taxon>
        <taxon>Ktedonobacterales</taxon>
        <taxon>Ktedonosporobacteraceae</taxon>
        <taxon>Ktedonosporobacter</taxon>
    </lineage>
</organism>
<keyword evidence="6 11" id="KW-0812">Transmembrane</keyword>